<dbReference type="Pfam" id="PF07963">
    <property type="entry name" value="N_methyl"/>
    <property type="match status" value="1"/>
</dbReference>
<dbReference type="Proteomes" id="UP000320176">
    <property type="component" value="Unassembled WGS sequence"/>
</dbReference>
<evidence type="ECO:0000313" key="3">
    <source>
        <dbReference type="EMBL" id="TWU04421.1"/>
    </source>
</evidence>
<dbReference type="AlphaFoldDB" id="A0A5C6AYC9"/>
<evidence type="ECO:0000256" key="1">
    <source>
        <dbReference type="SAM" id="Phobius"/>
    </source>
</evidence>
<feature type="domain" description="DUF1559" evidence="2">
    <location>
        <begin position="32"/>
        <end position="103"/>
    </location>
</feature>
<feature type="transmembrane region" description="Helical" evidence="1">
    <location>
        <begin position="13"/>
        <end position="31"/>
    </location>
</feature>
<dbReference type="Pfam" id="PF07596">
    <property type="entry name" value="SBP_bac_10"/>
    <property type="match status" value="1"/>
</dbReference>
<reference evidence="3 4" key="1">
    <citation type="submission" date="2019-02" db="EMBL/GenBank/DDBJ databases">
        <title>Deep-cultivation of Planctomycetes and their phenomic and genomic characterization uncovers novel biology.</title>
        <authorList>
            <person name="Wiegand S."/>
            <person name="Jogler M."/>
            <person name="Boedeker C."/>
            <person name="Pinto D."/>
            <person name="Vollmers J."/>
            <person name="Rivas-Marin E."/>
            <person name="Kohn T."/>
            <person name="Peeters S.H."/>
            <person name="Heuer A."/>
            <person name="Rast P."/>
            <person name="Oberbeckmann S."/>
            <person name="Bunk B."/>
            <person name="Jeske O."/>
            <person name="Meyerdierks A."/>
            <person name="Storesund J.E."/>
            <person name="Kallscheuer N."/>
            <person name="Luecker S."/>
            <person name="Lage O.M."/>
            <person name="Pohl T."/>
            <person name="Merkel B.J."/>
            <person name="Hornburger P."/>
            <person name="Mueller R.-W."/>
            <person name="Bruemmer F."/>
            <person name="Labrenz M."/>
            <person name="Spormann A.M."/>
            <person name="Op Den Camp H."/>
            <person name="Overmann J."/>
            <person name="Amann R."/>
            <person name="Jetten M.S.M."/>
            <person name="Mascher T."/>
            <person name="Medema M.H."/>
            <person name="Devos D.P."/>
            <person name="Kaster A.-K."/>
            <person name="Ovreas L."/>
            <person name="Rohde M."/>
            <person name="Galperin M.Y."/>
            <person name="Jogler C."/>
        </authorList>
    </citation>
    <scope>NUCLEOTIDE SEQUENCE [LARGE SCALE GENOMIC DNA]</scope>
    <source>
        <strain evidence="3 4">Pla52n</strain>
    </source>
</reference>
<dbReference type="InterPro" id="IPR012902">
    <property type="entry name" value="N_methyl_site"/>
</dbReference>
<accession>A0A5C6AYC9</accession>
<evidence type="ECO:0000259" key="2">
    <source>
        <dbReference type="Pfam" id="PF07596"/>
    </source>
</evidence>
<protein>
    <recommendedName>
        <fullName evidence="2">DUF1559 domain-containing protein</fullName>
    </recommendedName>
</protein>
<keyword evidence="1" id="KW-0472">Membrane</keyword>
<dbReference type="PANTHER" id="PTHR30093">
    <property type="entry name" value="GENERAL SECRETION PATHWAY PROTEIN G"/>
    <property type="match status" value="1"/>
</dbReference>
<keyword evidence="1" id="KW-1133">Transmembrane helix</keyword>
<dbReference type="Gene3D" id="3.30.700.10">
    <property type="entry name" value="Glycoprotein, Type 4 Pilin"/>
    <property type="match status" value="1"/>
</dbReference>
<evidence type="ECO:0000313" key="4">
    <source>
        <dbReference type="Proteomes" id="UP000320176"/>
    </source>
</evidence>
<keyword evidence="4" id="KW-1185">Reference proteome</keyword>
<dbReference type="NCBIfam" id="TIGR02532">
    <property type="entry name" value="IV_pilin_GFxxxE"/>
    <property type="match status" value="1"/>
</dbReference>
<dbReference type="EMBL" id="SJPN01000003">
    <property type="protein sequence ID" value="TWU04421.1"/>
    <property type="molecule type" value="Genomic_DNA"/>
</dbReference>
<gene>
    <name evidence="3" type="ORF">Pla52n_24620</name>
</gene>
<dbReference type="InterPro" id="IPR011453">
    <property type="entry name" value="DUF1559"/>
</dbReference>
<organism evidence="3 4">
    <name type="scientific">Stieleria varia</name>
    <dbReference type="NCBI Taxonomy" id="2528005"/>
    <lineage>
        <taxon>Bacteria</taxon>
        <taxon>Pseudomonadati</taxon>
        <taxon>Planctomycetota</taxon>
        <taxon>Planctomycetia</taxon>
        <taxon>Pirellulales</taxon>
        <taxon>Pirellulaceae</taxon>
        <taxon>Stieleria</taxon>
    </lineage>
</organism>
<dbReference type="RefSeq" id="WP_390620380.1">
    <property type="nucleotide sequence ID" value="NZ_CP151726.1"/>
</dbReference>
<proteinExistence type="predicted"/>
<dbReference type="InterPro" id="IPR045584">
    <property type="entry name" value="Pilin-like"/>
</dbReference>
<comment type="caution">
    <text evidence="3">The sequence shown here is derived from an EMBL/GenBank/DDBJ whole genome shotgun (WGS) entry which is preliminary data.</text>
</comment>
<name>A0A5C6AYC9_9BACT</name>
<dbReference type="SUPFAM" id="SSF54523">
    <property type="entry name" value="Pili subunits"/>
    <property type="match status" value="1"/>
</dbReference>
<keyword evidence="1" id="KW-0812">Transmembrane</keyword>
<dbReference type="PANTHER" id="PTHR30093:SF2">
    <property type="entry name" value="TYPE II SECRETION SYSTEM PROTEIN H"/>
    <property type="match status" value="1"/>
</dbReference>
<sequence length="111" mass="12453">MARHRDGFSLIELIVSLSIVGVLLALLSVAVQRARESTRLTTCANNLRQIGIALHGHEASQKQLPSLYNETFRSNPLSIYDEFHSYSWRVPILPHLEQSAVFGLVKRGWGV</sequence>